<dbReference type="PANTHER" id="PTHR46268:SF6">
    <property type="entry name" value="UNIVERSAL STRESS PROTEIN UP12"/>
    <property type="match status" value="1"/>
</dbReference>
<dbReference type="STRING" id="228957.SAMN04488008_103257"/>
<dbReference type="Gene3D" id="3.40.50.12370">
    <property type="match status" value="1"/>
</dbReference>
<reference evidence="4" key="1">
    <citation type="submission" date="2016-10" db="EMBL/GenBank/DDBJ databases">
        <authorList>
            <person name="Varghese N."/>
            <person name="Submissions S."/>
        </authorList>
    </citation>
    <scope>NUCLEOTIDE SEQUENCE [LARGE SCALE GENOMIC DNA]</scope>
    <source>
        <strain evidence="4">DSM 16471</strain>
    </source>
</reference>
<evidence type="ECO:0000259" key="2">
    <source>
        <dbReference type="Pfam" id="PF00582"/>
    </source>
</evidence>
<dbReference type="PANTHER" id="PTHR46268">
    <property type="entry name" value="STRESS RESPONSE PROTEIN NHAX"/>
    <property type="match status" value="1"/>
</dbReference>
<evidence type="ECO:0000313" key="3">
    <source>
        <dbReference type="EMBL" id="SEL26004.1"/>
    </source>
</evidence>
<evidence type="ECO:0000313" key="4">
    <source>
        <dbReference type="Proteomes" id="UP000198990"/>
    </source>
</evidence>
<dbReference type="InterPro" id="IPR006015">
    <property type="entry name" value="Universal_stress_UspA"/>
</dbReference>
<dbReference type="EMBL" id="FNZN01000003">
    <property type="protein sequence ID" value="SEL26004.1"/>
    <property type="molecule type" value="Genomic_DNA"/>
</dbReference>
<dbReference type="CDD" id="cd00293">
    <property type="entry name" value="USP-like"/>
    <property type="match status" value="1"/>
</dbReference>
<evidence type="ECO:0000256" key="1">
    <source>
        <dbReference type="ARBA" id="ARBA00008791"/>
    </source>
</evidence>
<gene>
    <name evidence="3" type="ORF">SAMN04488008_103257</name>
</gene>
<dbReference type="Proteomes" id="UP000198990">
    <property type="component" value="Unassembled WGS sequence"/>
</dbReference>
<feature type="domain" description="UspA" evidence="2">
    <location>
        <begin position="8"/>
        <end position="153"/>
    </location>
</feature>
<dbReference type="Pfam" id="PF00582">
    <property type="entry name" value="Usp"/>
    <property type="match status" value="1"/>
</dbReference>
<dbReference type="PRINTS" id="PR01438">
    <property type="entry name" value="UNVRSLSTRESS"/>
</dbReference>
<protein>
    <submittedName>
        <fullName evidence="3">Nucleotide-binding universal stress protein, UspA family</fullName>
    </submittedName>
</protein>
<name>A0A1H7NRQ1_9FLAO</name>
<keyword evidence="4" id="KW-1185">Reference proteome</keyword>
<dbReference type="AlphaFoldDB" id="A0A1H7NRQ1"/>
<accession>A0A1H7NRQ1</accession>
<dbReference type="InterPro" id="IPR006016">
    <property type="entry name" value="UspA"/>
</dbReference>
<comment type="similarity">
    <text evidence="1">Belongs to the universal stress protein A family.</text>
</comment>
<sequence>MAKSIGTMKNILIPTDFSDNAWNAIIYGTSLFKNIKCTFYLIHVHPIQPYSGSESTMFVPPEIREESILKESRGKLKSLIEKIQKLPLNMKHTYETKAMYGFFTDYIKQEVIDKNIELIIMGTKGASGIKAVSLGSNTGNVITKVPCAVLAVPEKAKYSDPKEIGFPTDFLLGYDATVMKKIKELVMMHNSAIRFLYVASKGNGLSLDQLKNREFLKDFFTDIAYSFHTLTAKKIDIAVQHFVESCNLDMIVMVTKNLNFIERILFRPKVERISYHLTVPFLVIHE</sequence>
<organism evidence="3 4">
    <name type="scientific">Maribacter orientalis</name>
    <dbReference type="NCBI Taxonomy" id="228957"/>
    <lineage>
        <taxon>Bacteria</taxon>
        <taxon>Pseudomonadati</taxon>
        <taxon>Bacteroidota</taxon>
        <taxon>Flavobacteriia</taxon>
        <taxon>Flavobacteriales</taxon>
        <taxon>Flavobacteriaceae</taxon>
        <taxon>Maribacter</taxon>
    </lineage>
</organism>
<dbReference type="SUPFAM" id="SSF52402">
    <property type="entry name" value="Adenine nucleotide alpha hydrolases-like"/>
    <property type="match status" value="2"/>
</dbReference>
<proteinExistence type="inferred from homology"/>